<keyword evidence="2" id="KW-0547">Nucleotide-binding</keyword>
<dbReference type="EC" id="6.3.4.15" evidence="5"/>
<dbReference type="NCBIfam" id="TIGR00121">
    <property type="entry name" value="birA_ligase"/>
    <property type="match status" value="1"/>
</dbReference>
<dbReference type="Proteomes" id="UP000249886">
    <property type="component" value="Unassembled WGS sequence"/>
</dbReference>
<dbReference type="Pfam" id="PF03099">
    <property type="entry name" value="BPL_LplA_LipB"/>
    <property type="match status" value="1"/>
</dbReference>
<evidence type="ECO:0000256" key="3">
    <source>
        <dbReference type="ARBA" id="ARBA00022840"/>
    </source>
</evidence>
<keyword evidence="1 7" id="KW-0436">Ligase</keyword>
<dbReference type="AlphaFoldDB" id="A0A6H9XRR3"/>
<gene>
    <name evidence="7" type="primary">birA</name>
    <name evidence="7" type="ORF">NCTC10254_00267</name>
</gene>
<reference evidence="7 8" key="1">
    <citation type="submission" date="2018-06" db="EMBL/GenBank/DDBJ databases">
        <authorList>
            <consortium name="Pathogen Informatics"/>
            <person name="Doyle S."/>
        </authorList>
    </citation>
    <scope>NUCLEOTIDE SEQUENCE [LARGE SCALE GENOMIC DNA]</scope>
    <source>
        <strain evidence="7 8">NCTC10254</strain>
    </source>
</reference>
<evidence type="ECO:0000259" key="6">
    <source>
        <dbReference type="PROSITE" id="PS51733"/>
    </source>
</evidence>
<evidence type="ECO:0000256" key="5">
    <source>
        <dbReference type="ARBA" id="ARBA00024227"/>
    </source>
</evidence>
<dbReference type="Gene3D" id="3.30.930.10">
    <property type="entry name" value="Bira Bifunctional Protein, Domain 2"/>
    <property type="match status" value="1"/>
</dbReference>
<dbReference type="Gene3D" id="2.30.30.100">
    <property type="match status" value="1"/>
</dbReference>
<dbReference type="EMBL" id="UARK01000001">
    <property type="protein sequence ID" value="SPW23904.1"/>
    <property type="molecule type" value="Genomic_DNA"/>
</dbReference>
<keyword evidence="3" id="KW-0067">ATP-binding</keyword>
<dbReference type="GO" id="GO:0005524">
    <property type="term" value="F:ATP binding"/>
    <property type="evidence" value="ECO:0007669"/>
    <property type="project" value="UniProtKB-KW"/>
</dbReference>
<evidence type="ECO:0000256" key="2">
    <source>
        <dbReference type="ARBA" id="ARBA00022741"/>
    </source>
</evidence>
<sequence>MDNRDPLDIDYLRTQLIANGPYQRIEYFPEVSSTNTELVAAAHDGAPAWTAFLTDHQTAGRGRMGRSFSAPPRSQMPLSILIRPPHESVTRLGTMPLATGLALIDALATPQIQLKWPNDLVIDGRKLCGILAEAVSLGDQPAVVIGLGLNTSLTKEELPVPHATSLHLEGIPYERNELAVRVLNALHHRLTQWETNDPALMPDYRAVSATIGQNARVILPNDTELLGTAEGVADDGRLQVRDQTGTLHELTAGDVTHLRLQ</sequence>
<dbReference type="PANTHER" id="PTHR12835:SF5">
    <property type="entry name" value="BIOTIN--PROTEIN LIGASE"/>
    <property type="match status" value="1"/>
</dbReference>
<accession>A0A6H9XRR3</accession>
<evidence type="ECO:0000256" key="4">
    <source>
        <dbReference type="ARBA" id="ARBA00023267"/>
    </source>
</evidence>
<dbReference type="PANTHER" id="PTHR12835">
    <property type="entry name" value="BIOTIN PROTEIN LIGASE"/>
    <property type="match status" value="1"/>
</dbReference>
<dbReference type="InterPro" id="IPR045864">
    <property type="entry name" value="aa-tRNA-synth_II/BPL/LPL"/>
</dbReference>
<dbReference type="CDD" id="cd16442">
    <property type="entry name" value="BPL"/>
    <property type="match status" value="1"/>
</dbReference>
<proteinExistence type="predicted"/>
<evidence type="ECO:0000313" key="7">
    <source>
        <dbReference type="EMBL" id="SPW23904.1"/>
    </source>
</evidence>
<feature type="domain" description="BPL/LPL catalytic" evidence="6">
    <location>
        <begin position="20"/>
        <end position="194"/>
    </location>
</feature>
<dbReference type="SUPFAM" id="SSF55681">
    <property type="entry name" value="Class II aaRS and biotin synthetases"/>
    <property type="match status" value="1"/>
</dbReference>
<dbReference type="SUPFAM" id="SSF50037">
    <property type="entry name" value="C-terminal domain of transcriptional repressors"/>
    <property type="match status" value="1"/>
</dbReference>
<dbReference type="Pfam" id="PF02237">
    <property type="entry name" value="BPL_C"/>
    <property type="match status" value="1"/>
</dbReference>
<dbReference type="InterPro" id="IPR004408">
    <property type="entry name" value="Biotin_CoA_COase_ligase"/>
</dbReference>
<dbReference type="InterPro" id="IPR003142">
    <property type="entry name" value="BPL_C"/>
</dbReference>
<dbReference type="GeneID" id="84573280"/>
<dbReference type="GO" id="GO:0004077">
    <property type="term" value="F:biotin--[biotin carboxyl-carrier protein] ligase activity"/>
    <property type="evidence" value="ECO:0007669"/>
    <property type="project" value="UniProtKB-EC"/>
</dbReference>
<evidence type="ECO:0000313" key="8">
    <source>
        <dbReference type="Proteomes" id="UP000249886"/>
    </source>
</evidence>
<keyword evidence="4" id="KW-0092">Biotin</keyword>
<dbReference type="PROSITE" id="PS51733">
    <property type="entry name" value="BPL_LPL_CATALYTIC"/>
    <property type="match status" value="1"/>
</dbReference>
<dbReference type="GO" id="GO:0005737">
    <property type="term" value="C:cytoplasm"/>
    <property type="evidence" value="ECO:0007669"/>
    <property type="project" value="TreeGrafter"/>
</dbReference>
<evidence type="ECO:0000256" key="1">
    <source>
        <dbReference type="ARBA" id="ARBA00022598"/>
    </source>
</evidence>
<dbReference type="InterPro" id="IPR004143">
    <property type="entry name" value="BPL_LPL_catalytic"/>
</dbReference>
<comment type="caution">
    <text evidence="7">The sequence shown here is derived from an EMBL/GenBank/DDBJ whole genome shotgun (WGS) entry which is preliminary data.</text>
</comment>
<dbReference type="InterPro" id="IPR008988">
    <property type="entry name" value="Transcriptional_repressor_C"/>
</dbReference>
<dbReference type="RefSeq" id="WP_005524666.1">
    <property type="nucleotide sequence ID" value="NZ_CP050134.2"/>
</dbReference>
<name>A0A6H9XRR3_9CORY</name>
<organism evidence="7 8">
    <name type="scientific">Corynebacterium matruchotii</name>
    <dbReference type="NCBI Taxonomy" id="43768"/>
    <lineage>
        <taxon>Bacteria</taxon>
        <taxon>Bacillati</taxon>
        <taxon>Actinomycetota</taxon>
        <taxon>Actinomycetes</taxon>
        <taxon>Mycobacteriales</taxon>
        <taxon>Corynebacteriaceae</taxon>
        <taxon>Corynebacterium</taxon>
    </lineage>
</organism>
<protein>
    <recommendedName>
        <fullName evidence="5">biotin--[biotin carboxyl-carrier protein] ligase</fullName>
        <ecNumber evidence="5">6.3.4.15</ecNumber>
    </recommendedName>
</protein>